<keyword evidence="12" id="KW-1185">Reference proteome</keyword>
<evidence type="ECO:0000256" key="6">
    <source>
        <dbReference type="ARBA" id="ARBA00023239"/>
    </source>
</evidence>
<dbReference type="Gene3D" id="3.60.120.10">
    <property type="entry name" value="Anthranilate synthase"/>
    <property type="match status" value="1"/>
</dbReference>
<dbReference type="Pfam" id="PF04715">
    <property type="entry name" value="Anth_synt_I_N"/>
    <property type="match status" value="1"/>
</dbReference>
<evidence type="ECO:0000313" key="12">
    <source>
        <dbReference type="Proteomes" id="UP000243784"/>
    </source>
</evidence>
<dbReference type="RefSeq" id="WP_070954583.1">
    <property type="nucleotide sequence ID" value="NZ_CP015208.1"/>
</dbReference>
<dbReference type="InterPro" id="IPR005801">
    <property type="entry name" value="ADC_synthase"/>
</dbReference>
<evidence type="ECO:0000256" key="3">
    <source>
        <dbReference type="ARBA" id="ARBA00020653"/>
    </source>
</evidence>
<dbReference type="PANTHER" id="PTHR11236">
    <property type="entry name" value="AMINOBENZOATE/ANTHRANILATE SYNTHASE"/>
    <property type="match status" value="1"/>
</dbReference>
<dbReference type="InterPro" id="IPR015890">
    <property type="entry name" value="Chorismate_C"/>
</dbReference>
<evidence type="ECO:0000256" key="8">
    <source>
        <dbReference type="ARBA" id="ARBA00047683"/>
    </source>
</evidence>
<accession>A0A1D9DZ42</accession>
<comment type="subunit">
    <text evidence="2">Heterotetramer consisting of two non-identical subunits: a beta subunit (TrpG) and a large alpha subunit (TrpE).</text>
</comment>
<evidence type="ECO:0000256" key="7">
    <source>
        <dbReference type="ARBA" id="ARBA00025634"/>
    </source>
</evidence>
<dbReference type="Pfam" id="PF00425">
    <property type="entry name" value="Chorismate_bind"/>
    <property type="match status" value="1"/>
</dbReference>
<keyword evidence="5" id="KW-0460">Magnesium</keyword>
<proteinExistence type="predicted"/>
<dbReference type="PRINTS" id="PR00095">
    <property type="entry name" value="ANTSNTHASEI"/>
</dbReference>
<dbReference type="AlphaFoldDB" id="A0A1D9DZ42"/>
<dbReference type="InterPro" id="IPR019999">
    <property type="entry name" value="Anth_synth_I-like"/>
</dbReference>
<dbReference type="OrthoDB" id="3518032at2"/>
<dbReference type="GO" id="GO:0000162">
    <property type="term" value="P:L-tryptophan biosynthetic process"/>
    <property type="evidence" value="ECO:0007669"/>
    <property type="project" value="TreeGrafter"/>
</dbReference>
<feature type="domain" description="Anthranilate synthase component I N-terminal" evidence="10">
    <location>
        <begin position="33"/>
        <end position="175"/>
    </location>
</feature>
<keyword evidence="4" id="KW-0479">Metal-binding</keyword>
<keyword evidence="6" id="KW-0456">Lyase</keyword>
<evidence type="ECO:0000259" key="10">
    <source>
        <dbReference type="Pfam" id="PF04715"/>
    </source>
</evidence>
<comment type="catalytic activity">
    <reaction evidence="8">
        <text>chorismate + L-glutamine = anthranilate + pyruvate + L-glutamate + H(+)</text>
        <dbReference type="Rhea" id="RHEA:21732"/>
        <dbReference type="ChEBI" id="CHEBI:15361"/>
        <dbReference type="ChEBI" id="CHEBI:15378"/>
        <dbReference type="ChEBI" id="CHEBI:16567"/>
        <dbReference type="ChEBI" id="CHEBI:29748"/>
        <dbReference type="ChEBI" id="CHEBI:29985"/>
        <dbReference type="ChEBI" id="CHEBI:58359"/>
        <dbReference type="EC" id="4.1.3.27"/>
    </reaction>
</comment>
<comment type="function">
    <text evidence="7">Part of a heterotetrameric complex that catalyzes the two-step biosynthesis of anthranilate, an intermediate in the biosynthesis of L-tryptophan. In the first step, the glutamine-binding beta subunit (TrpG) of anthranilate synthase (AS) provides the glutamine amidotransferase activity which generates ammonia as a substrate that, along with chorismate, is used in the second step, catalyzed by the large alpha subunit of AS (TrpE) to produce anthranilate. In the absence of TrpG, TrpE can synthesize anthranilate directly from chorismate and high concentrations of ammonia.</text>
</comment>
<dbReference type="EMBL" id="CP015208">
    <property type="protein sequence ID" value="AOY56073.1"/>
    <property type="molecule type" value="Genomic_DNA"/>
</dbReference>
<dbReference type="GO" id="GO:0004049">
    <property type="term" value="F:anthranilate synthase activity"/>
    <property type="evidence" value="ECO:0007669"/>
    <property type="project" value="UniProtKB-EC"/>
</dbReference>
<evidence type="ECO:0000313" key="11">
    <source>
        <dbReference type="EMBL" id="AOY56073.1"/>
    </source>
</evidence>
<feature type="domain" description="Chorismate-utilising enzyme C-terminal" evidence="9">
    <location>
        <begin position="232"/>
        <end position="489"/>
    </location>
</feature>
<dbReference type="PANTHER" id="PTHR11236:SF48">
    <property type="entry name" value="ISOCHORISMATE SYNTHASE MENF"/>
    <property type="match status" value="1"/>
</dbReference>
<dbReference type="InterPro" id="IPR006805">
    <property type="entry name" value="Anth_synth_I_N"/>
</dbReference>
<evidence type="ECO:0000256" key="1">
    <source>
        <dbReference type="ARBA" id="ARBA00001946"/>
    </source>
</evidence>
<evidence type="ECO:0000256" key="2">
    <source>
        <dbReference type="ARBA" id="ARBA00011575"/>
    </source>
</evidence>
<evidence type="ECO:0000256" key="5">
    <source>
        <dbReference type="ARBA" id="ARBA00022842"/>
    </source>
</evidence>
<comment type="cofactor">
    <cofactor evidence="1">
        <name>Mg(2+)</name>
        <dbReference type="ChEBI" id="CHEBI:18420"/>
    </cofactor>
</comment>
<dbReference type="SUPFAM" id="SSF56322">
    <property type="entry name" value="ADC synthase"/>
    <property type="match status" value="1"/>
</dbReference>
<evidence type="ECO:0000256" key="4">
    <source>
        <dbReference type="ARBA" id="ARBA00022723"/>
    </source>
</evidence>
<dbReference type="GO" id="GO:0046872">
    <property type="term" value="F:metal ion binding"/>
    <property type="evidence" value="ECO:0007669"/>
    <property type="project" value="UniProtKB-KW"/>
</dbReference>
<reference evidence="11 12" key="1">
    <citation type="journal article" date="2016" name="Biochim. Biophys. Acta">
        <title>Photochemical characterization of actinorhodopsin and its functional existence in the natural host.</title>
        <authorList>
            <person name="Nakamura S."/>
            <person name="Kikukawa T."/>
            <person name="Tamogami J."/>
            <person name="Kamiya M."/>
            <person name="Aizawa T."/>
            <person name="Hahn M.W."/>
            <person name="Ihara K."/>
            <person name="Kamo N."/>
            <person name="Demura M."/>
        </authorList>
    </citation>
    <scope>NUCLEOTIDE SEQUENCE [LARGE SCALE GENOMIC DNA]</scope>
    <source>
        <strain evidence="11 12">MWH-Dar1</strain>
    </source>
</reference>
<organism evidence="11 12">
    <name type="scientific">Candidatus Rhodoluna planktonica</name>
    <dbReference type="NCBI Taxonomy" id="535712"/>
    <lineage>
        <taxon>Bacteria</taxon>
        <taxon>Bacillati</taxon>
        <taxon>Actinomycetota</taxon>
        <taxon>Actinomycetes</taxon>
        <taxon>Micrococcales</taxon>
        <taxon>Microbacteriaceae</taxon>
        <taxon>Luna cluster</taxon>
        <taxon>Luna-1 subcluster</taxon>
        <taxon>Rhodoluna</taxon>
    </lineage>
</organism>
<protein>
    <recommendedName>
        <fullName evidence="3">Anthranilate synthase component 1</fullName>
    </recommendedName>
</protein>
<dbReference type="KEGG" id="rpla:A4Z71_03630"/>
<sequence length="506" mass="55038">MKTNLNYSLAEVSKLAENFNVIPVIQTLFSGTETPISIFEKLAANRPGSFLLESAEQGVWARYSFVGVRNRGFLNEDQGGSLTWTSPQGYPALPDGQHLPADSLDAIAQINGSWKAAHDPTAPSLTSGLVGLMGWDVIRKIEKLGPAKNADFISPTIAFAMLQDLVIIDHLESAVMFVSNIYTPDVESIELGYEQAIGRIAEMLSDAKKPHSTLLADIDTTVSPDSSQRTSKQEFFEAIEKAKHYVRIGDVFQVVISQRFDIATETAPLEAYRVLRALNPSPYMYYLNFEDASGPYAVVGSSPESLVAVANRHAVTHPIAGSRPRGQSLENDVELAQSLLADQKERAEHLMLVDLARNDLLKVCEPETVVVTEFMQIHRYSHVMHLVSTVEGDLAEEMTAIDAFRATFPAGTLSGAPKPRALQIIDELEPAARGLYGGVVGYFDFHGNADLAIAIRTAFIRNSVAHIQAGAGLVLDSVPESEYLETVNKASAPARAITAANNMVAR</sequence>
<dbReference type="Proteomes" id="UP000243784">
    <property type="component" value="Chromosome"/>
</dbReference>
<name>A0A1D9DZ42_9MICO</name>
<dbReference type="STRING" id="535712.A4Z71_03630"/>
<evidence type="ECO:0000259" key="9">
    <source>
        <dbReference type="Pfam" id="PF00425"/>
    </source>
</evidence>
<gene>
    <name evidence="11" type="ORF">A4Z71_03630</name>
</gene>